<dbReference type="NCBIfam" id="TIGR03188">
    <property type="entry name" value="histidine_hisI"/>
    <property type="match status" value="1"/>
</dbReference>
<dbReference type="InterPro" id="IPR021130">
    <property type="entry name" value="PRib-ATP_PPHydrolase-like"/>
</dbReference>
<evidence type="ECO:0000256" key="13">
    <source>
        <dbReference type="ARBA" id="ARBA00023102"/>
    </source>
</evidence>
<dbReference type="HAMAP" id="MF_01019">
    <property type="entry name" value="HisIE"/>
    <property type="match status" value="1"/>
</dbReference>
<organism evidence="17 18">
    <name type="scientific">Fodinibius halophilus</name>
    <dbReference type="NCBI Taxonomy" id="1736908"/>
    <lineage>
        <taxon>Bacteria</taxon>
        <taxon>Pseudomonadati</taxon>
        <taxon>Balneolota</taxon>
        <taxon>Balneolia</taxon>
        <taxon>Balneolales</taxon>
        <taxon>Balneolaceae</taxon>
        <taxon>Fodinibius</taxon>
    </lineage>
</organism>
<comment type="subcellular location">
    <subcellularLocation>
        <location evidence="3 15">Cytoplasm</location>
    </subcellularLocation>
</comment>
<evidence type="ECO:0000256" key="7">
    <source>
        <dbReference type="ARBA" id="ARBA00008299"/>
    </source>
</evidence>
<evidence type="ECO:0000256" key="11">
    <source>
        <dbReference type="ARBA" id="ARBA00022801"/>
    </source>
</evidence>
<evidence type="ECO:0000256" key="4">
    <source>
        <dbReference type="ARBA" id="ARBA00005169"/>
    </source>
</evidence>
<evidence type="ECO:0000256" key="10">
    <source>
        <dbReference type="ARBA" id="ARBA00022741"/>
    </source>
</evidence>
<dbReference type="HAMAP" id="MF_01020">
    <property type="entry name" value="HisE"/>
    <property type="match status" value="1"/>
</dbReference>
<keyword evidence="11 15" id="KW-0378">Hydrolase</keyword>
<keyword evidence="14 15" id="KW-0511">Multifunctional enzyme</keyword>
<evidence type="ECO:0000256" key="9">
    <source>
        <dbReference type="ARBA" id="ARBA00022605"/>
    </source>
</evidence>
<dbReference type="SUPFAM" id="SSF101386">
    <property type="entry name" value="all-alpha NTP pyrophosphatases"/>
    <property type="match status" value="1"/>
</dbReference>
<dbReference type="NCBIfam" id="NF000768">
    <property type="entry name" value="PRK00051.1"/>
    <property type="match status" value="1"/>
</dbReference>
<dbReference type="Gene3D" id="1.10.287.1080">
    <property type="entry name" value="MazG-like"/>
    <property type="match status" value="1"/>
</dbReference>
<dbReference type="GO" id="GO:0004635">
    <property type="term" value="F:phosphoribosyl-AMP cyclohydrolase activity"/>
    <property type="evidence" value="ECO:0007669"/>
    <property type="project" value="UniProtKB-UniRule"/>
</dbReference>
<dbReference type="EC" id="3.6.1.31" evidence="15"/>
<evidence type="ECO:0000256" key="15">
    <source>
        <dbReference type="HAMAP-Rule" id="MF_01019"/>
    </source>
</evidence>
<keyword evidence="13 15" id="KW-0368">Histidine biosynthesis</keyword>
<comment type="similarity">
    <text evidence="7 15">In the N-terminal section; belongs to the PRA-CH family.</text>
</comment>
<evidence type="ECO:0000313" key="18">
    <source>
        <dbReference type="Proteomes" id="UP000479132"/>
    </source>
</evidence>
<evidence type="ECO:0000313" key="17">
    <source>
        <dbReference type="EMBL" id="NGP89450.1"/>
    </source>
</evidence>
<evidence type="ECO:0000256" key="5">
    <source>
        <dbReference type="ARBA" id="ARBA00005204"/>
    </source>
</evidence>
<reference evidence="17 18" key="1">
    <citation type="submission" date="2020-02" db="EMBL/GenBank/DDBJ databases">
        <title>Aliifodinibius halophilus 2W32, complete genome.</title>
        <authorList>
            <person name="Li Y."/>
            <person name="Wu S."/>
        </authorList>
    </citation>
    <scope>NUCLEOTIDE SEQUENCE [LARGE SCALE GENOMIC DNA]</scope>
    <source>
        <strain evidence="17 18">2W32</strain>
    </source>
</reference>
<keyword evidence="8 15" id="KW-0963">Cytoplasm</keyword>
<keyword evidence="9 15" id="KW-0028">Amino-acid biosynthesis</keyword>
<sequence>MKTEDLDFKKGNGLIPAIIQDAETFQVLMLGYMNKEALEVTLEKERVTFYSRSKERLWTKGETSGNFLDLVDIQKDCDNDTLLILAKPHGPTCHTGEQSCFYEQDFKPDQDLSFIGNLEQLIQNRKKEMPENSYTTHLFTEGLDEITQKVGEEAVETVIESKNNNKSAFIGEVADLIYHLLVLLTEKGIPLKKIIGRLKERHQ</sequence>
<dbReference type="SUPFAM" id="SSF141734">
    <property type="entry name" value="HisI-like"/>
    <property type="match status" value="1"/>
</dbReference>
<evidence type="ECO:0000256" key="8">
    <source>
        <dbReference type="ARBA" id="ARBA00022490"/>
    </source>
</evidence>
<comment type="caution">
    <text evidence="17">The sequence shown here is derived from an EMBL/GenBank/DDBJ whole genome shotgun (WGS) entry which is preliminary data.</text>
</comment>
<keyword evidence="18" id="KW-1185">Reference proteome</keyword>
<keyword evidence="12 15" id="KW-0067">ATP-binding</keyword>
<dbReference type="RefSeq" id="WP_165270212.1">
    <property type="nucleotide sequence ID" value="NZ_JAALLS010000020.1"/>
</dbReference>
<dbReference type="GO" id="GO:0005524">
    <property type="term" value="F:ATP binding"/>
    <property type="evidence" value="ECO:0007669"/>
    <property type="project" value="UniProtKB-KW"/>
</dbReference>
<comment type="catalytic activity">
    <reaction evidence="1 15">
        <text>1-(5-phospho-beta-D-ribosyl)-5'-AMP + H2O = 1-(5-phospho-beta-D-ribosyl)-5-[(5-phospho-beta-D-ribosylamino)methylideneamino]imidazole-4-carboxamide</text>
        <dbReference type="Rhea" id="RHEA:20049"/>
        <dbReference type="ChEBI" id="CHEBI:15377"/>
        <dbReference type="ChEBI" id="CHEBI:58435"/>
        <dbReference type="ChEBI" id="CHEBI:59457"/>
        <dbReference type="EC" id="3.5.4.19"/>
    </reaction>
</comment>
<dbReference type="PANTHER" id="PTHR42945:SF9">
    <property type="entry name" value="HISTIDINE BIOSYNTHESIS BIFUNCTIONAL PROTEIN HISIE"/>
    <property type="match status" value="1"/>
</dbReference>
<name>A0A6M1TLY8_9BACT</name>
<dbReference type="InterPro" id="IPR008179">
    <property type="entry name" value="HisE"/>
</dbReference>
<evidence type="ECO:0000256" key="12">
    <source>
        <dbReference type="ARBA" id="ARBA00022840"/>
    </source>
</evidence>
<gene>
    <name evidence="15" type="primary">hisI</name>
    <name evidence="15" type="synonym">hisIE</name>
    <name evidence="17" type="ORF">G3569_13915</name>
</gene>
<comment type="pathway">
    <text evidence="5 15">Amino-acid biosynthesis; L-histidine biosynthesis; L-histidine from 5-phospho-alpha-D-ribose 1-diphosphate: step 2/9.</text>
</comment>
<keyword evidence="10 15" id="KW-0547">Nucleotide-binding</keyword>
<comment type="catalytic activity">
    <reaction evidence="2 15">
        <text>1-(5-phospho-beta-D-ribosyl)-ATP + H2O = 1-(5-phospho-beta-D-ribosyl)-5'-AMP + diphosphate + H(+)</text>
        <dbReference type="Rhea" id="RHEA:22828"/>
        <dbReference type="ChEBI" id="CHEBI:15377"/>
        <dbReference type="ChEBI" id="CHEBI:15378"/>
        <dbReference type="ChEBI" id="CHEBI:33019"/>
        <dbReference type="ChEBI" id="CHEBI:59457"/>
        <dbReference type="ChEBI" id="CHEBI:73183"/>
        <dbReference type="EC" id="3.6.1.31"/>
    </reaction>
</comment>
<accession>A0A6M1TLY8</accession>
<dbReference type="CDD" id="cd11534">
    <property type="entry name" value="NTP-PPase_HisIE_like"/>
    <property type="match status" value="1"/>
</dbReference>
<comment type="pathway">
    <text evidence="4 15">Amino-acid biosynthesis; L-histidine biosynthesis; L-histidine from 5-phospho-alpha-D-ribose 1-diphosphate: step 3/9.</text>
</comment>
<feature type="region of interest" description="Phosphoribosyl-AMP cyclohydrolase" evidence="15">
    <location>
        <begin position="1"/>
        <end position="114"/>
    </location>
</feature>
<dbReference type="InterPro" id="IPR038019">
    <property type="entry name" value="PRib_AMP_CycHydrolase_sf"/>
</dbReference>
<dbReference type="InterPro" id="IPR002496">
    <property type="entry name" value="PRib_AMP_CycHydrolase_dom"/>
</dbReference>
<evidence type="ECO:0000256" key="3">
    <source>
        <dbReference type="ARBA" id="ARBA00004496"/>
    </source>
</evidence>
<dbReference type="FunFam" id="1.10.287.1080:FF:000002">
    <property type="entry name" value="Histidine biosynthesis bifunctional protein HisIE"/>
    <property type="match status" value="1"/>
</dbReference>
<dbReference type="GO" id="GO:0000105">
    <property type="term" value="P:L-histidine biosynthetic process"/>
    <property type="evidence" value="ECO:0007669"/>
    <property type="project" value="UniProtKB-UniRule"/>
</dbReference>
<evidence type="ECO:0000256" key="14">
    <source>
        <dbReference type="ARBA" id="ARBA00023268"/>
    </source>
</evidence>
<comment type="similarity">
    <text evidence="6 15">In the C-terminal section; belongs to the PRA-PH family.</text>
</comment>
<dbReference type="Gene3D" id="3.10.20.810">
    <property type="entry name" value="Phosphoribosyl-AMP cyclohydrolase"/>
    <property type="match status" value="1"/>
</dbReference>
<proteinExistence type="inferred from homology"/>
<dbReference type="Proteomes" id="UP000479132">
    <property type="component" value="Unassembled WGS sequence"/>
</dbReference>
<evidence type="ECO:0000259" key="16">
    <source>
        <dbReference type="Pfam" id="PF01502"/>
    </source>
</evidence>
<evidence type="ECO:0000256" key="2">
    <source>
        <dbReference type="ARBA" id="ARBA00001460"/>
    </source>
</evidence>
<dbReference type="NCBIfam" id="NF002747">
    <property type="entry name" value="PRK02759.1"/>
    <property type="match status" value="1"/>
</dbReference>
<dbReference type="Pfam" id="PF01503">
    <property type="entry name" value="PRA-PH"/>
    <property type="match status" value="1"/>
</dbReference>
<dbReference type="Pfam" id="PF01502">
    <property type="entry name" value="PRA-CH"/>
    <property type="match status" value="1"/>
</dbReference>
<dbReference type="UniPathway" id="UPA00031">
    <property type="reaction ID" value="UER00007"/>
</dbReference>
<dbReference type="GO" id="GO:0004636">
    <property type="term" value="F:phosphoribosyl-ATP diphosphatase activity"/>
    <property type="evidence" value="ECO:0007669"/>
    <property type="project" value="UniProtKB-UniRule"/>
</dbReference>
<dbReference type="InterPro" id="IPR023019">
    <property type="entry name" value="His_synth_HisIE"/>
</dbReference>
<dbReference type="PANTHER" id="PTHR42945">
    <property type="entry name" value="HISTIDINE BIOSYNTHESIS BIFUNCTIONAL PROTEIN"/>
    <property type="match status" value="1"/>
</dbReference>
<evidence type="ECO:0000256" key="6">
    <source>
        <dbReference type="ARBA" id="ARBA00007731"/>
    </source>
</evidence>
<dbReference type="EC" id="3.5.4.19" evidence="15"/>
<dbReference type="FunFam" id="3.10.20.810:FF:000001">
    <property type="entry name" value="Histidine biosynthesis bifunctional protein HisIE"/>
    <property type="match status" value="1"/>
</dbReference>
<dbReference type="GO" id="GO:0005737">
    <property type="term" value="C:cytoplasm"/>
    <property type="evidence" value="ECO:0007669"/>
    <property type="project" value="UniProtKB-SubCell"/>
</dbReference>
<feature type="region of interest" description="Phosphoribosyl-ATP pyrophosphohydrolase" evidence="15">
    <location>
        <begin position="115"/>
        <end position="203"/>
    </location>
</feature>
<dbReference type="AlphaFoldDB" id="A0A6M1TLY8"/>
<protein>
    <recommendedName>
        <fullName evidence="15">Histidine biosynthesis bifunctional protein HisIE</fullName>
    </recommendedName>
    <domain>
        <recommendedName>
            <fullName evidence="15">Phosphoribosyl-AMP cyclohydrolase</fullName>
            <shortName evidence="15">PRA-CH</shortName>
            <ecNumber evidence="15">3.5.4.19</ecNumber>
        </recommendedName>
    </domain>
    <domain>
        <recommendedName>
            <fullName evidence="15">Phosphoribosyl-ATP pyrophosphatase</fullName>
            <shortName evidence="15">PRA-PH</shortName>
            <ecNumber evidence="15">3.6.1.31</ecNumber>
        </recommendedName>
    </domain>
</protein>
<evidence type="ECO:0000256" key="1">
    <source>
        <dbReference type="ARBA" id="ARBA00000024"/>
    </source>
</evidence>
<dbReference type="EMBL" id="JAALLS010000020">
    <property type="protein sequence ID" value="NGP89450.1"/>
    <property type="molecule type" value="Genomic_DNA"/>
</dbReference>
<feature type="domain" description="Phosphoribosyl-AMP cyclohydrolase" evidence="16">
    <location>
        <begin position="29"/>
        <end position="102"/>
    </location>
</feature>